<dbReference type="InterPro" id="IPR001270">
    <property type="entry name" value="ClpA/B"/>
</dbReference>
<feature type="compositionally biased region" description="Pro residues" evidence="4">
    <location>
        <begin position="32"/>
        <end position="41"/>
    </location>
</feature>
<evidence type="ECO:0000259" key="6">
    <source>
        <dbReference type="SMART" id="SM01086"/>
    </source>
</evidence>
<dbReference type="Gene3D" id="1.10.8.60">
    <property type="match status" value="1"/>
</dbReference>
<dbReference type="SUPFAM" id="SSF75620">
    <property type="entry name" value="Release factor"/>
    <property type="match status" value="1"/>
</dbReference>
<dbReference type="Pfam" id="PF07724">
    <property type="entry name" value="AAA_2"/>
    <property type="match status" value="1"/>
</dbReference>
<dbReference type="PANTHER" id="PTHR11638:SF18">
    <property type="entry name" value="HEAT SHOCK PROTEIN 104"/>
    <property type="match status" value="1"/>
</dbReference>
<sequence length="1118" mass="122072">MDLFLTVTVSLAAVFAAAVLAWRAGRASMPSPAKPEPPAPAPEEKPEAPAEETEKEVKSFHDLASDLDDAWNKSPTLDSFRASETLREAIEEATARDIPEADLLGYARRGSSLVAVLALEILADKDDREHAAFEQVITGRIDTEDGTDREHAFALLHHTARGPVVPVAMKVLRANLWKWDDAEEAGHFGGFLTLRRDAGESPSFGSPMPKLDGSDKSNLEDIFRRIADDLVNPLRDEMNHTTSDNSASRGFLADFARVLDPVGDTFDDGSPLVATPELEKNATRLAEMLLGEDGAAIRCPLLVGEKGSGKSALLRLAARRLQEAGFTVFEASGPDLVSGQCYLGDLEKRVRGMLRILESEKFVWLVPSMGELIPAGRTRNSETGVFDLVLPRLLAGKIRVLSEIRPGVLDKLAGEAPRLPTAMSLVRLQPPGEKESLDLAAEWVAKHTGQRGTTLKTDRIQLQEASQLAAQFFPGPALPGRLFLLLKAALHQAAETGGGVRVLDRELLLESIAATTGMPIEMLDDARPLDLEKVRELFSRGVMGQPEAVDTLVSRLAMMKAGLTDPTRPQGVFLFAGPTGTGKTELAKTLAQYLFGAPDRMLRIDMSELQSGNHQRLTGPQNSLASQIRQQPFSVVLLDEFEKADISAWDLFLQVFDDGRLTDSAGNTADFRHAIIILTSNLGAKVAQGVPLGFGAGANDDFRPDEIEKAVAQAFRPEFVNRIDRVLCFRPLSRETMRAILSAQLKRATSRRGLRLRPWVIDFDTSATEFLLEQGFSPTLGARPLHRAIDRHLLGPLAEAIVRGEFAGGEDLVFIYEKDGRLRWDLASDSPAEEIPVTEEELPPLSPRRLVLSPAGNREEIQSLMLRLTDLASLIELDAFHERRAAIFEAMSADGFWTSAGRFAVLGEAEYIDRIESAVAAARKTLQRVSSNLPAPVPLRALISKMALRIHLLEQAWPDATEGKPSAAWVALRPVDDSPKSLAFAKVLAGMIDQWAEARGMQVETLKLAGWSRAWSIEGFAALRILEAECGLHVGEEGGLGETARVEITTTAQPPEPASMLSAPIATLAAHALEAARSTEVVRRYQERPTPLVRDRRRGFRTGRLDLVLAGHFDLIDS</sequence>
<keyword evidence="3" id="KW-0143">Chaperone</keyword>
<keyword evidence="2" id="KW-0067">ATP-binding</keyword>
<dbReference type="InterPro" id="IPR045853">
    <property type="entry name" value="Pep_chain_release_fac_I_sf"/>
</dbReference>
<feature type="domain" description="AAA+ ATPase" evidence="5">
    <location>
        <begin position="296"/>
        <end position="535"/>
    </location>
</feature>
<dbReference type="InterPro" id="IPR027417">
    <property type="entry name" value="P-loop_NTPase"/>
</dbReference>
<comment type="caution">
    <text evidence="7">The sequence shown here is derived from an EMBL/GenBank/DDBJ whole genome shotgun (WGS) entry which is preliminary data.</text>
</comment>
<dbReference type="EMBL" id="JAPDDS010000003">
    <property type="protein sequence ID" value="MCW1884323.1"/>
    <property type="molecule type" value="Genomic_DNA"/>
</dbReference>
<dbReference type="PRINTS" id="PR00300">
    <property type="entry name" value="CLPPROTEASEA"/>
</dbReference>
<feature type="domain" description="Clp ATPase C-terminal" evidence="6">
    <location>
        <begin position="732"/>
        <end position="824"/>
    </location>
</feature>
<dbReference type="SMART" id="SM00382">
    <property type="entry name" value="AAA"/>
    <property type="match status" value="2"/>
</dbReference>
<dbReference type="InterPro" id="IPR050130">
    <property type="entry name" value="ClpA_ClpB"/>
</dbReference>
<dbReference type="InterPro" id="IPR003593">
    <property type="entry name" value="AAA+_ATPase"/>
</dbReference>
<dbReference type="Pfam" id="PF00004">
    <property type="entry name" value="AAA"/>
    <property type="match status" value="1"/>
</dbReference>
<keyword evidence="8" id="KW-1185">Reference proteome</keyword>
<proteinExistence type="predicted"/>
<dbReference type="RefSeq" id="WP_264500283.1">
    <property type="nucleotide sequence ID" value="NZ_JAPDDS010000003.1"/>
</dbReference>
<reference evidence="7 8" key="1">
    <citation type="submission" date="2022-10" db="EMBL/GenBank/DDBJ databases">
        <title>Luteolibacter flavescens strain MCCC 1K03193, whole genome shotgun sequencing project.</title>
        <authorList>
            <person name="Zhao G."/>
            <person name="Shen L."/>
        </authorList>
    </citation>
    <scope>NUCLEOTIDE SEQUENCE [LARGE SCALE GENOMIC DNA]</scope>
    <source>
        <strain evidence="7 8">MCCC 1K03193</strain>
    </source>
</reference>
<dbReference type="InterPro" id="IPR019489">
    <property type="entry name" value="Clp_ATPase_C"/>
</dbReference>
<evidence type="ECO:0000256" key="4">
    <source>
        <dbReference type="SAM" id="MobiDB-lite"/>
    </source>
</evidence>
<dbReference type="Proteomes" id="UP001207930">
    <property type="component" value="Unassembled WGS sequence"/>
</dbReference>
<feature type="domain" description="AAA+ ATPase" evidence="5">
    <location>
        <begin position="569"/>
        <end position="725"/>
    </location>
</feature>
<dbReference type="Gene3D" id="3.40.50.300">
    <property type="entry name" value="P-loop containing nucleotide triphosphate hydrolases"/>
    <property type="match status" value="2"/>
</dbReference>
<dbReference type="SUPFAM" id="SSF52540">
    <property type="entry name" value="P-loop containing nucleoside triphosphate hydrolases"/>
    <property type="match status" value="2"/>
</dbReference>
<protein>
    <submittedName>
        <fullName evidence="7">AAA family ATPase</fullName>
    </submittedName>
</protein>
<dbReference type="SMART" id="SM01086">
    <property type="entry name" value="ClpB_D2-small"/>
    <property type="match status" value="1"/>
</dbReference>
<dbReference type="InterPro" id="IPR003959">
    <property type="entry name" value="ATPase_AAA_core"/>
</dbReference>
<gene>
    <name evidence="7" type="ORF">OKA04_06240</name>
</gene>
<organism evidence="7 8">
    <name type="scientific">Luteolibacter flavescens</name>
    <dbReference type="NCBI Taxonomy" id="1859460"/>
    <lineage>
        <taxon>Bacteria</taxon>
        <taxon>Pseudomonadati</taxon>
        <taxon>Verrucomicrobiota</taxon>
        <taxon>Verrucomicrobiia</taxon>
        <taxon>Verrucomicrobiales</taxon>
        <taxon>Verrucomicrobiaceae</taxon>
        <taxon>Luteolibacter</taxon>
    </lineage>
</organism>
<accession>A0ABT3FL89</accession>
<name>A0ABT3FL89_9BACT</name>
<evidence type="ECO:0000256" key="2">
    <source>
        <dbReference type="ARBA" id="ARBA00022840"/>
    </source>
</evidence>
<dbReference type="CDD" id="cd19499">
    <property type="entry name" value="RecA-like_ClpB_Hsp104-like"/>
    <property type="match status" value="1"/>
</dbReference>
<dbReference type="Pfam" id="PF10431">
    <property type="entry name" value="ClpB_D2-small"/>
    <property type="match status" value="1"/>
</dbReference>
<keyword evidence="1" id="KW-0547">Nucleotide-binding</keyword>
<evidence type="ECO:0000313" key="8">
    <source>
        <dbReference type="Proteomes" id="UP001207930"/>
    </source>
</evidence>
<evidence type="ECO:0000259" key="5">
    <source>
        <dbReference type="SMART" id="SM00382"/>
    </source>
</evidence>
<dbReference type="PANTHER" id="PTHR11638">
    <property type="entry name" value="ATP-DEPENDENT CLP PROTEASE"/>
    <property type="match status" value="1"/>
</dbReference>
<evidence type="ECO:0000313" key="7">
    <source>
        <dbReference type="EMBL" id="MCW1884323.1"/>
    </source>
</evidence>
<evidence type="ECO:0000256" key="3">
    <source>
        <dbReference type="ARBA" id="ARBA00023186"/>
    </source>
</evidence>
<feature type="region of interest" description="Disordered" evidence="4">
    <location>
        <begin position="28"/>
        <end position="59"/>
    </location>
</feature>
<evidence type="ECO:0000256" key="1">
    <source>
        <dbReference type="ARBA" id="ARBA00022741"/>
    </source>
</evidence>